<proteinExistence type="predicted"/>
<dbReference type="AlphaFoldDB" id="A0A5N3X3L8"/>
<protein>
    <submittedName>
        <fullName evidence="1">Uncharacterized protein</fullName>
    </submittedName>
</protein>
<comment type="caution">
    <text evidence="1">The sequence shown here is derived from an EMBL/GenBank/DDBJ whole genome shotgun (WGS) entry which is preliminary data.</text>
</comment>
<evidence type="ECO:0000313" key="1">
    <source>
        <dbReference type="EMBL" id="KAB0368761.1"/>
    </source>
</evidence>
<accession>A0A5N3X3L8</accession>
<sequence>MSVELVMLSNHFILCHPLLLLPSIFPNIRVFSNESALRNRATFQLFPRTTVNLLLQLSKLASNVSCVTIQHSCEASSFHGWIIFAVTSHIATMDIFDRHILDIEAHTVPRKGFPQCFMVHFYRLHFSCYIDWRKGDHHARFENTSLHTTHRDSTNTTNFIDILERQTQGFVSWVSWWQGAVQSFKQSGSTGIVALTGDFPSLEPWHVSTWLQHVVTIPPEIGTNATVSGL</sequence>
<gene>
    <name evidence="1" type="ORF">FD755_019795</name>
</gene>
<name>A0A5N3X3L8_MUNRE</name>
<dbReference type="Proteomes" id="UP000326062">
    <property type="component" value="Chromosome 19"/>
</dbReference>
<keyword evidence="2" id="KW-1185">Reference proteome</keyword>
<dbReference type="EMBL" id="VCEB01000017">
    <property type="protein sequence ID" value="KAB0368761.1"/>
    <property type="molecule type" value="Genomic_DNA"/>
</dbReference>
<evidence type="ECO:0000313" key="2">
    <source>
        <dbReference type="Proteomes" id="UP000326062"/>
    </source>
</evidence>
<organism evidence="1 2">
    <name type="scientific">Muntiacus reevesi</name>
    <name type="common">Reeves' muntjac</name>
    <name type="synonym">Cervus reevesi</name>
    <dbReference type="NCBI Taxonomy" id="9886"/>
    <lineage>
        <taxon>Eukaryota</taxon>
        <taxon>Metazoa</taxon>
        <taxon>Chordata</taxon>
        <taxon>Craniata</taxon>
        <taxon>Vertebrata</taxon>
        <taxon>Euteleostomi</taxon>
        <taxon>Mammalia</taxon>
        <taxon>Eutheria</taxon>
        <taxon>Laurasiatheria</taxon>
        <taxon>Artiodactyla</taxon>
        <taxon>Ruminantia</taxon>
        <taxon>Pecora</taxon>
        <taxon>Cervidae</taxon>
        <taxon>Muntiacinae</taxon>
        <taxon>Muntiacus</taxon>
    </lineage>
</organism>
<reference evidence="1 2" key="1">
    <citation type="submission" date="2019-06" db="EMBL/GenBank/DDBJ databases">
        <title>Discovery of a novel chromosome fission-fusion reversal in muntjac.</title>
        <authorList>
            <person name="Mudd A.B."/>
            <person name="Bredeson J.V."/>
            <person name="Baum R."/>
            <person name="Hockemeyer D."/>
            <person name="Rokhsar D.S."/>
        </authorList>
    </citation>
    <scope>NUCLEOTIDE SEQUENCE [LARGE SCALE GENOMIC DNA]</scope>
    <source>
        <strain evidence="1">UCam_UCB_Mr</strain>
        <tissue evidence="1">Fibroblast cell line</tissue>
    </source>
</reference>